<dbReference type="EMBL" id="CAJPIJ010000174">
    <property type="protein sequence ID" value="CAG2003446.1"/>
    <property type="molecule type" value="Genomic_DNA"/>
</dbReference>
<protein>
    <submittedName>
        <fullName evidence="1">Uncharacterized protein</fullName>
    </submittedName>
</protein>
<sequence>MRIVNTELDTYRFPQSCYNCTTYSVKSTSMSFLRSQFPGNKKRLGCCSCTCGPLSQGTTGKYPTFRIFTSPYGDKKINSGPMEFQRRFQKDWFVPKTMCLVVPALRMTYMNIT</sequence>
<proteinExistence type="predicted"/>
<name>A0A9N8RMF2_GIBZA</name>
<dbReference type="Proteomes" id="UP000746612">
    <property type="component" value="Unassembled WGS sequence"/>
</dbReference>
<evidence type="ECO:0000313" key="2">
    <source>
        <dbReference type="Proteomes" id="UP000746612"/>
    </source>
</evidence>
<reference evidence="1" key="1">
    <citation type="submission" date="2021-03" db="EMBL/GenBank/DDBJ databases">
        <authorList>
            <person name="Alouane T."/>
            <person name="Langin T."/>
            <person name="Bonhomme L."/>
        </authorList>
    </citation>
    <scope>NUCLEOTIDE SEQUENCE</scope>
    <source>
        <strain evidence="1">MDC_Fg202</strain>
    </source>
</reference>
<gene>
    <name evidence="1" type="ORF">MDCFG202_LOCUS488345</name>
</gene>
<comment type="caution">
    <text evidence="1">The sequence shown here is derived from an EMBL/GenBank/DDBJ whole genome shotgun (WGS) entry which is preliminary data.</text>
</comment>
<organism evidence="1 2">
    <name type="scientific">Gibberella zeae</name>
    <name type="common">Wheat head blight fungus</name>
    <name type="synonym">Fusarium graminearum</name>
    <dbReference type="NCBI Taxonomy" id="5518"/>
    <lineage>
        <taxon>Eukaryota</taxon>
        <taxon>Fungi</taxon>
        <taxon>Dikarya</taxon>
        <taxon>Ascomycota</taxon>
        <taxon>Pezizomycotina</taxon>
        <taxon>Sordariomycetes</taxon>
        <taxon>Hypocreomycetidae</taxon>
        <taxon>Hypocreales</taxon>
        <taxon>Nectriaceae</taxon>
        <taxon>Fusarium</taxon>
    </lineage>
</organism>
<evidence type="ECO:0000313" key="1">
    <source>
        <dbReference type="EMBL" id="CAG2003446.1"/>
    </source>
</evidence>
<accession>A0A9N8RMF2</accession>
<dbReference type="AlphaFoldDB" id="A0A9N8RMF2"/>